<evidence type="ECO:0000313" key="1">
    <source>
        <dbReference type="EMBL" id="MBE9223064.1"/>
    </source>
</evidence>
<gene>
    <name evidence="1" type="ORF">IQ215_10190</name>
</gene>
<dbReference type="EMBL" id="JADEWC010000022">
    <property type="protein sequence ID" value="MBE9223064.1"/>
    <property type="molecule type" value="Genomic_DNA"/>
</dbReference>
<evidence type="ECO:0008006" key="3">
    <source>
        <dbReference type="Google" id="ProtNLM"/>
    </source>
</evidence>
<dbReference type="Proteomes" id="UP000654604">
    <property type="component" value="Unassembled WGS sequence"/>
</dbReference>
<keyword evidence="2" id="KW-1185">Reference proteome</keyword>
<protein>
    <recommendedName>
        <fullName evidence="3">DUF4279 domain-containing protein</fullName>
    </recommendedName>
</protein>
<proteinExistence type="predicted"/>
<reference evidence="1 2" key="1">
    <citation type="submission" date="2020-10" db="EMBL/GenBank/DDBJ databases">
        <authorList>
            <person name="Castelo-Branco R."/>
            <person name="Eusebio N."/>
            <person name="Adriana R."/>
            <person name="Vieira A."/>
            <person name="Brugerolle De Fraissinette N."/>
            <person name="Rezende De Castro R."/>
            <person name="Schneider M.P."/>
            <person name="Vasconcelos V."/>
            <person name="Leao P.N."/>
        </authorList>
    </citation>
    <scope>NUCLEOTIDE SEQUENCE [LARGE SCALE GENOMIC DNA]</scope>
    <source>
        <strain evidence="1 2">LEGE 03274</strain>
    </source>
</reference>
<organism evidence="1 2">
    <name type="scientific">Cyanobacterium stanieri LEGE 03274</name>
    <dbReference type="NCBI Taxonomy" id="1828756"/>
    <lineage>
        <taxon>Bacteria</taxon>
        <taxon>Bacillati</taxon>
        <taxon>Cyanobacteriota</taxon>
        <taxon>Cyanophyceae</taxon>
        <taxon>Oscillatoriophycideae</taxon>
        <taxon>Chroococcales</taxon>
        <taxon>Geminocystaceae</taxon>
        <taxon>Cyanobacterium</taxon>
    </lineage>
</organism>
<comment type="caution">
    <text evidence="1">The sequence shown here is derived from an EMBL/GenBank/DDBJ whole genome shotgun (WGS) entry which is preliminary data.</text>
</comment>
<name>A0ABR9V593_9CHRO</name>
<sequence length="113" mass="13562">MFSFRPRFPKKNNNIPTPVIKEKPKRLVKIPYHFQKNDIITYSNRDIKRELNKYPGLLKTLGHAYGYQIIYTGPDGSIDYWFCRDLPTTTKLLKYLNQQGWTVDWQEKPFKLH</sequence>
<evidence type="ECO:0000313" key="2">
    <source>
        <dbReference type="Proteomes" id="UP000654604"/>
    </source>
</evidence>
<accession>A0ABR9V593</accession>